<evidence type="ECO:0000313" key="2">
    <source>
        <dbReference type="Proteomes" id="UP000504611"/>
    </source>
</evidence>
<gene>
    <name evidence="3" type="primary">LOC104953094</name>
</gene>
<dbReference type="GeneID" id="104953094"/>
<keyword evidence="2" id="KW-1185">Reference proteome</keyword>
<dbReference type="AlphaFoldDB" id="A0A6I9NL40"/>
<organism evidence="2 3">
    <name type="scientific">Notothenia coriiceps</name>
    <name type="common">black rockcod</name>
    <dbReference type="NCBI Taxonomy" id="8208"/>
    <lineage>
        <taxon>Eukaryota</taxon>
        <taxon>Metazoa</taxon>
        <taxon>Chordata</taxon>
        <taxon>Craniata</taxon>
        <taxon>Vertebrata</taxon>
        <taxon>Euteleostomi</taxon>
        <taxon>Actinopterygii</taxon>
        <taxon>Neopterygii</taxon>
        <taxon>Teleostei</taxon>
        <taxon>Neoteleostei</taxon>
        <taxon>Acanthomorphata</taxon>
        <taxon>Eupercaria</taxon>
        <taxon>Perciformes</taxon>
        <taxon>Notothenioidei</taxon>
        <taxon>Nototheniidae</taxon>
        <taxon>Notothenia</taxon>
    </lineage>
</organism>
<sequence length="212" mass="23945">MNNRSEKEFADYLFKMSLDIEPRHCRQAPRFPRKTLYNLKSPGIRPVRTSTSGTLKGHPVPLEREPPHKITFRSIAETEPESPASVPTSPNTPTPPQSAPSDLSSVFMEHDLCSSYGGNNSIFAPVLLPPSSECWLFPLQLNCFSKMFSVPISSLSTYQHYIFNLFSAEHMTREIMAEHQRQRSLSTAGETLYLVLGVEKVATPDDIKRSYR</sequence>
<name>A0A6I9NL40_9TELE</name>
<dbReference type="Proteomes" id="UP000504611">
    <property type="component" value="Unplaced"/>
</dbReference>
<dbReference type="InterPro" id="IPR036869">
    <property type="entry name" value="J_dom_sf"/>
</dbReference>
<dbReference type="RefSeq" id="XP_010778319.1">
    <property type="nucleotide sequence ID" value="XM_010780017.1"/>
</dbReference>
<dbReference type="SUPFAM" id="SSF46565">
    <property type="entry name" value="Chaperone J-domain"/>
    <property type="match status" value="1"/>
</dbReference>
<dbReference type="GO" id="GO:0007264">
    <property type="term" value="P:small GTPase-mediated signal transduction"/>
    <property type="evidence" value="ECO:0007669"/>
    <property type="project" value="InterPro"/>
</dbReference>
<evidence type="ECO:0000256" key="1">
    <source>
        <dbReference type="SAM" id="MobiDB-lite"/>
    </source>
</evidence>
<dbReference type="GO" id="GO:0005085">
    <property type="term" value="F:guanyl-nucleotide exchange factor activity"/>
    <property type="evidence" value="ECO:0007669"/>
    <property type="project" value="InterPro"/>
</dbReference>
<accession>A0A6I9NL40</accession>
<reference evidence="3" key="1">
    <citation type="submission" date="2025-08" db="UniProtKB">
        <authorList>
            <consortium name="RefSeq"/>
        </authorList>
    </citation>
    <scope>IDENTIFICATION</scope>
    <source>
        <tissue evidence="3">Muscle</tissue>
    </source>
</reference>
<proteinExistence type="predicted"/>
<dbReference type="Gene3D" id="1.10.840.10">
    <property type="entry name" value="Ras guanine-nucleotide exchange factors catalytic domain"/>
    <property type="match status" value="1"/>
</dbReference>
<dbReference type="OrthoDB" id="546434at2759"/>
<dbReference type="InterPro" id="IPR036964">
    <property type="entry name" value="RASGEF_cat_dom_sf"/>
</dbReference>
<feature type="region of interest" description="Disordered" evidence="1">
    <location>
        <begin position="42"/>
        <end position="102"/>
    </location>
</feature>
<evidence type="ECO:0000313" key="3">
    <source>
        <dbReference type="RefSeq" id="XP_010778319.1"/>
    </source>
</evidence>
<protein>
    <submittedName>
        <fullName evidence="3">Son of sevenless homolog 2-like</fullName>
    </submittedName>
</protein>
<dbReference type="KEGG" id="ncc:104953094"/>